<dbReference type="GO" id="GO:0005737">
    <property type="term" value="C:cytoplasm"/>
    <property type="evidence" value="ECO:0007669"/>
    <property type="project" value="TreeGrafter"/>
</dbReference>
<reference evidence="3 4" key="1">
    <citation type="submission" date="2020-08" db="EMBL/GenBank/DDBJ databases">
        <title>Draft genome sequence of Parasphingopyxis sp. GrpM-11.</title>
        <authorList>
            <person name="Oh J."/>
            <person name="Roh D.-H."/>
        </authorList>
    </citation>
    <scope>NUCLEOTIDE SEQUENCE [LARGE SCALE GENOMIC DNA]</scope>
    <source>
        <strain evidence="3 4">GrpM-11</strain>
    </source>
</reference>
<comment type="caution">
    <text evidence="3">The sequence shown here is derived from an EMBL/GenBank/DDBJ whole genome shotgun (WGS) entry which is preliminary data.</text>
</comment>
<dbReference type="PANTHER" id="PTHR13847:SF287">
    <property type="entry name" value="FAD-DEPENDENT OXIDOREDUCTASE DOMAIN-CONTAINING PROTEIN 1"/>
    <property type="match status" value="1"/>
</dbReference>
<organism evidence="3 4">
    <name type="scientific">Parasphingopyxis marina</name>
    <dbReference type="NCBI Taxonomy" id="2761622"/>
    <lineage>
        <taxon>Bacteria</taxon>
        <taxon>Pseudomonadati</taxon>
        <taxon>Pseudomonadota</taxon>
        <taxon>Alphaproteobacteria</taxon>
        <taxon>Sphingomonadales</taxon>
        <taxon>Sphingomonadaceae</taxon>
        <taxon>Parasphingopyxis</taxon>
    </lineage>
</organism>
<feature type="domain" description="FAD dependent oxidoreductase" evidence="2">
    <location>
        <begin position="4"/>
        <end position="343"/>
    </location>
</feature>
<dbReference type="RefSeq" id="WP_185800679.1">
    <property type="nucleotide sequence ID" value="NZ_JACJVJ010000001.1"/>
</dbReference>
<evidence type="ECO:0000313" key="3">
    <source>
        <dbReference type="EMBL" id="MBC2777473.1"/>
    </source>
</evidence>
<dbReference type="Gene3D" id="3.30.9.10">
    <property type="entry name" value="D-Amino Acid Oxidase, subunit A, domain 2"/>
    <property type="match status" value="1"/>
</dbReference>
<evidence type="ECO:0000259" key="2">
    <source>
        <dbReference type="Pfam" id="PF01266"/>
    </source>
</evidence>
<dbReference type="EMBL" id="JACJVJ010000001">
    <property type="protein sequence ID" value="MBC2777473.1"/>
    <property type="molecule type" value="Genomic_DNA"/>
</dbReference>
<dbReference type="PANTHER" id="PTHR13847">
    <property type="entry name" value="SARCOSINE DEHYDROGENASE-RELATED"/>
    <property type="match status" value="1"/>
</dbReference>
<dbReference type="GO" id="GO:0016491">
    <property type="term" value="F:oxidoreductase activity"/>
    <property type="evidence" value="ECO:0007669"/>
    <property type="project" value="UniProtKB-KW"/>
</dbReference>
<dbReference type="Gene3D" id="3.50.50.60">
    <property type="entry name" value="FAD/NAD(P)-binding domain"/>
    <property type="match status" value="1"/>
</dbReference>
<sequence length="368" mass="38722">MTYDFAIIGAGIAGASLAAELAPHGRVLLLEAEAMPGYHATGRSAAFWSETYGGPSVQPLTTASHAFLSSPPPDFSERGFLEKCGALHIATAQSHHRLDAFAAEFAGSGVELGGMTYDDMAASVPGLRPQWDRAITEPSCANIDVGGLHQAYLRSARRGGAEIRCSAQVEKIEAAGPGWRISAGGALCEAVILVNAAGAWADEIAAMAGLPTIGIAPYRRTMIQLRTDPPAPAQLPLVIDAAGAFYFKGEAGDRLWLSPHDETAVPPGDVAAEEIDIAVAIERLESAVDWTVVAVERKWAGLRSFAPDRLPVYGFDPLAPGFFWCAGQGGFGIQTAPAAARLCRALQTGELPEAGIDAALYAPDRFRR</sequence>
<dbReference type="Pfam" id="PF01266">
    <property type="entry name" value="DAO"/>
    <property type="match status" value="1"/>
</dbReference>
<evidence type="ECO:0000256" key="1">
    <source>
        <dbReference type="ARBA" id="ARBA00023002"/>
    </source>
</evidence>
<proteinExistence type="predicted"/>
<dbReference type="InterPro" id="IPR036188">
    <property type="entry name" value="FAD/NAD-bd_sf"/>
</dbReference>
<keyword evidence="4" id="KW-1185">Reference proteome</keyword>
<protein>
    <submittedName>
        <fullName evidence="3">FAD-binding oxidoreductase</fullName>
    </submittedName>
</protein>
<dbReference type="InterPro" id="IPR006076">
    <property type="entry name" value="FAD-dep_OxRdtase"/>
</dbReference>
<keyword evidence="1" id="KW-0560">Oxidoreductase</keyword>
<dbReference type="AlphaFoldDB" id="A0A842HYG1"/>
<name>A0A842HYG1_9SPHN</name>
<dbReference type="Proteomes" id="UP000564378">
    <property type="component" value="Unassembled WGS sequence"/>
</dbReference>
<dbReference type="SUPFAM" id="SSF51905">
    <property type="entry name" value="FAD/NAD(P)-binding domain"/>
    <property type="match status" value="1"/>
</dbReference>
<gene>
    <name evidence="3" type="ORF">H6P80_07540</name>
</gene>
<accession>A0A842HYG1</accession>
<evidence type="ECO:0000313" key="4">
    <source>
        <dbReference type="Proteomes" id="UP000564378"/>
    </source>
</evidence>